<feature type="transmembrane region" description="Helical" evidence="11">
    <location>
        <begin position="106"/>
        <end position="130"/>
    </location>
</feature>
<feature type="transmembrane region" description="Helical" evidence="11">
    <location>
        <begin position="212"/>
        <end position="237"/>
    </location>
</feature>
<comment type="subcellular location">
    <subcellularLocation>
        <location evidence="12">Cell inner membrane</location>
        <topology evidence="12">Multi-pass membrane protein</topology>
    </subcellularLocation>
    <subcellularLocation>
        <location evidence="1 11">Cell membrane</location>
        <topology evidence="1 11">Multi-pass membrane protein</topology>
    </subcellularLocation>
</comment>
<dbReference type="InterPro" id="IPR000515">
    <property type="entry name" value="MetI-like"/>
</dbReference>
<evidence type="ECO:0000256" key="5">
    <source>
        <dbReference type="ARBA" id="ARBA00022448"/>
    </source>
</evidence>
<evidence type="ECO:0000256" key="9">
    <source>
        <dbReference type="ARBA" id="ARBA00023136"/>
    </source>
</evidence>
<dbReference type="EMBL" id="QFWV02000004">
    <property type="protein sequence ID" value="RKF07249.1"/>
    <property type="molecule type" value="Genomic_DNA"/>
</dbReference>
<organism evidence="14 15">
    <name type="scientific">Oceaniradius stylonematis</name>
    <dbReference type="NCBI Taxonomy" id="2184161"/>
    <lineage>
        <taxon>Bacteria</taxon>
        <taxon>Pseudomonadati</taxon>
        <taxon>Pseudomonadota</taxon>
        <taxon>Alphaproteobacteria</taxon>
        <taxon>Hyphomicrobiales</taxon>
        <taxon>Ahrensiaceae</taxon>
        <taxon>Oceaniradius</taxon>
    </lineage>
</organism>
<dbReference type="CDD" id="cd06261">
    <property type="entry name" value="TM_PBP2"/>
    <property type="match status" value="1"/>
</dbReference>
<comment type="subunit">
    <text evidence="3 12">The complex is composed of two ATP-binding proteins (UgpC), two transmembrane proteins (UgpA and UgpE) and a solute-binding protein (UgpB).</text>
</comment>
<feature type="transmembrane region" description="Helical" evidence="11">
    <location>
        <begin position="277"/>
        <end position="300"/>
    </location>
</feature>
<feature type="transmembrane region" description="Helical" evidence="11">
    <location>
        <begin position="137"/>
        <end position="158"/>
    </location>
</feature>
<evidence type="ECO:0000256" key="12">
    <source>
        <dbReference type="RuleBase" id="RU363056"/>
    </source>
</evidence>
<name>A0A3A8ADZ7_9HYPH</name>
<dbReference type="Proteomes" id="UP000246132">
    <property type="component" value="Unassembled WGS sequence"/>
</dbReference>
<dbReference type="PROSITE" id="PS50928">
    <property type="entry name" value="ABC_TM1"/>
    <property type="match status" value="1"/>
</dbReference>
<evidence type="ECO:0000256" key="7">
    <source>
        <dbReference type="ARBA" id="ARBA00022692"/>
    </source>
</evidence>
<protein>
    <recommendedName>
        <fullName evidence="4 12">sn-glycerol-3-phosphate transport system permease protein UgpE</fullName>
    </recommendedName>
</protein>
<gene>
    <name evidence="12 14" type="primary">ugpE</name>
    <name evidence="14" type="ORF">DEM25_005275</name>
</gene>
<evidence type="ECO:0000256" key="6">
    <source>
        <dbReference type="ARBA" id="ARBA00022475"/>
    </source>
</evidence>
<feature type="domain" description="ABC transmembrane type-1" evidence="13">
    <location>
        <begin position="102"/>
        <end position="295"/>
    </location>
</feature>
<evidence type="ECO:0000256" key="8">
    <source>
        <dbReference type="ARBA" id="ARBA00022989"/>
    </source>
</evidence>
<evidence type="ECO:0000256" key="3">
    <source>
        <dbReference type="ARBA" id="ARBA00011557"/>
    </source>
</evidence>
<evidence type="ECO:0000256" key="4">
    <source>
        <dbReference type="ARBA" id="ARBA00020515"/>
    </source>
</evidence>
<dbReference type="NCBIfam" id="NF008210">
    <property type="entry name" value="PRK10973.1"/>
    <property type="match status" value="1"/>
</dbReference>
<keyword evidence="7 11" id="KW-0812">Transmembrane</keyword>
<dbReference type="Pfam" id="PF00528">
    <property type="entry name" value="BPD_transp_1"/>
    <property type="match status" value="1"/>
</dbReference>
<dbReference type="Gene3D" id="1.10.3720.10">
    <property type="entry name" value="MetI-like"/>
    <property type="match status" value="1"/>
</dbReference>
<dbReference type="PANTHER" id="PTHR43744:SF8">
    <property type="entry name" value="SN-GLYCEROL-3-PHOSPHATE TRANSPORT SYSTEM PERMEASE PROTEIN UGPE"/>
    <property type="match status" value="1"/>
</dbReference>
<comment type="caution">
    <text evidence="14">The sequence shown here is derived from an EMBL/GenBank/DDBJ whole genome shotgun (WGS) entry which is preliminary data.</text>
</comment>
<evidence type="ECO:0000313" key="15">
    <source>
        <dbReference type="Proteomes" id="UP000246132"/>
    </source>
</evidence>
<keyword evidence="6 12" id="KW-1003">Cell membrane</keyword>
<reference evidence="14 15" key="1">
    <citation type="journal article" date="2018" name="Int. J. Syst. Bacteriol.">
        <title>Oceaniradius stylonemae gen. nov., sp. nov., isolated from a red alga, Stylonema cornu-cervi.</title>
        <authorList>
            <person name="Jeong S."/>
        </authorList>
    </citation>
    <scope>NUCLEOTIDE SEQUENCE [LARGE SCALE GENOMIC DNA]</scope>
    <source>
        <strain evidence="14 15">StC1</strain>
    </source>
</reference>
<dbReference type="PANTHER" id="PTHR43744">
    <property type="entry name" value="ABC TRANSPORTER PERMEASE PROTEIN MG189-RELATED-RELATED"/>
    <property type="match status" value="1"/>
</dbReference>
<dbReference type="AlphaFoldDB" id="A0A3A8ADZ7"/>
<keyword evidence="15" id="KW-1185">Reference proteome</keyword>
<dbReference type="OrthoDB" id="9815445at2"/>
<evidence type="ECO:0000259" key="13">
    <source>
        <dbReference type="PROSITE" id="PS50928"/>
    </source>
</evidence>
<feature type="transmembrane region" description="Helical" evidence="11">
    <location>
        <begin position="170"/>
        <end position="191"/>
    </location>
</feature>
<comment type="similarity">
    <text evidence="2 11">Belongs to the binding-protein-dependent transport system permease family.</text>
</comment>
<keyword evidence="12" id="KW-0997">Cell inner membrane</keyword>
<keyword evidence="8 11" id="KW-1133">Transmembrane helix</keyword>
<evidence type="ECO:0000256" key="10">
    <source>
        <dbReference type="ARBA" id="ARBA00037054"/>
    </source>
</evidence>
<keyword evidence="5 11" id="KW-0813">Transport</keyword>
<evidence type="ECO:0000256" key="1">
    <source>
        <dbReference type="ARBA" id="ARBA00004651"/>
    </source>
</evidence>
<evidence type="ECO:0000313" key="14">
    <source>
        <dbReference type="EMBL" id="RKF07249.1"/>
    </source>
</evidence>
<sequence length="308" mass="34005">MSQDQIAVTGKPVVPAAPSASATGAGAFVRRHQIVEHIVLLFGVLLMMGPIAVAFTTSTHDPVTIHSEGMQLGFGDNFLPTYEAVIFEQTGFTKQVTGWGMSLNSLILGLGFAIGKIIVSMLAAYAIVYFRFPLGTLCFWIIFSTLLLPLEVRILPSYEVVQGLGLLNSYTGLILPLIASATGTFFFRQFFKSVPNELLEAARIDGAGPFRFFWDILVPLSRTMIAAIFIIMFVVGWNQYLWPILMTTDESFYTVVRGIRQILQVWIGADIPDYNEALGLAIIAMIPPVLIVIIFQRMFIKGLVESEK</sequence>
<dbReference type="GO" id="GO:0055085">
    <property type="term" value="P:transmembrane transport"/>
    <property type="evidence" value="ECO:0007669"/>
    <property type="project" value="InterPro"/>
</dbReference>
<dbReference type="SUPFAM" id="SSF161098">
    <property type="entry name" value="MetI-like"/>
    <property type="match status" value="1"/>
</dbReference>
<keyword evidence="9 11" id="KW-0472">Membrane</keyword>
<dbReference type="GO" id="GO:0005886">
    <property type="term" value="C:plasma membrane"/>
    <property type="evidence" value="ECO:0007669"/>
    <property type="project" value="UniProtKB-SubCell"/>
</dbReference>
<feature type="transmembrane region" description="Helical" evidence="11">
    <location>
        <begin position="38"/>
        <end position="57"/>
    </location>
</feature>
<comment type="function">
    <text evidence="10 12">Part of the ABC transporter complex UgpBAEC involved in sn-glycerol-3-phosphate (G3P) import. Probably responsible for the translocation of the substrate across the membrane.</text>
</comment>
<dbReference type="InterPro" id="IPR035906">
    <property type="entry name" value="MetI-like_sf"/>
</dbReference>
<proteinExistence type="inferred from homology"/>
<accession>A0A3A8ADZ7</accession>
<evidence type="ECO:0000256" key="11">
    <source>
        <dbReference type="RuleBase" id="RU363032"/>
    </source>
</evidence>
<evidence type="ECO:0000256" key="2">
    <source>
        <dbReference type="ARBA" id="ARBA00009306"/>
    </source>
</evidence>